<feature type="region of interest" description="Disordered" evidence="1">
    <location>
        <begin position="152"/>
        <end position="185"/>
    </location>
</feature>
<dbReference type="AlphaFoldDB" id="W3X406"/>
<feature type="compositionally biased region" description="Basic and acidic residues" evidence="1">
    <location>
        <begin position="152"/>
        <end position="168"/>
    </location>
</feature>
<dbReference type="RefSeq" id="XP_007835020.1">
    <property type="nucleotide sequence ID" value="XM_007836829.1"/>
</dbReference>
<feature type="compositionally biased region" description="Basic and acidic residues" evidence="1">
    <location>
        <begin position="738"/>
        <end position="747"/>
    </location>
</feature>
<sequence>MSCTDSLEYQDANKSEHEHQGIQASKNQFSFNEEFDVFLKKLATSPDGKQDASVVSSRLITYHDLQDKAAQDGYSLRSLPLSKLSSSFGNGYFCLKSMDMARVDSSMSLQDYKDREIQSDNGEKGHQSMNVYWTRDFQGDLKKVLKDVSETGKLPKDEREPFKPEAIPDYKSALSTEQSIKMEKPKEKDSLYGLSQDNWSHIIEGNQLLYAFQVNEELVDRLHGQSLQDFLAVKPSKATESNDAKTTEKAAEDSNQSVDSNDAKTTEKAAEDSNQSVDSMAIHDEPNVSAMSTVNSVVPISRSTRPVFIINPDSGIGSSGKKELESSKIHAGLFWSSPNILSTTEIIKVEDTVQQWSIQSGMSSKSFTAGISFPIGKASVGAKFGFEREQINENEQKKAERCSTLTAVHLIPTAQININETTVLLSPDAEADIKKLRQKRRFSDLFTFLMKYGMKTQRSSSSLSLTVSAGTQVYQTVTLGGQLYHAQSLNTSDAQQVQEQKNRVKKSMNASLGIPDFVEVTTGYSKEDSNTKVEGNREIHTTENLSWSGIGGNPTLIVDPPKWRESLNEYTNWRPIRYETPVRIDTFIGRIQGYSDVPVLFSEILSTGVFNRSIASLSPVGLQRSDDKSSYLVPTPGMIINATTGTTLPSSTSLSTIQTEVTPGGYSWAVYAKPRGIQQEIRAELQSTLNFMVNIHHHARYLKDLCADTDSFSILLKWTSSSVRDSFIVDVEPNTQKSENDRTELKKASTQLEAAKETQKNAETAWEQDRSTLEKDKASWPAWQRGTPAEQQKAKDQKKQFDDAKAKRDKEKANNDKQVAMNTGRLAYARVLGLTGPDDNADKNMLLLRSVTSEAWIVGLWTIRRQNPANAPSKKSGNSKETSLSIEDFEDLKSAFVRRFSGPQGIEGGCDFINDTLRTRSQAVVKFSMFASDGIARQEAEVHSKIDPRYAFDFIDRRISLSSIHYLAVSGEIAAAGGGPLPLQGYMPEAILLQYQEALACLIFLQTQKENVKDSKKKLLKSIQVQDAAGAQKQLTEFFETMYKLEVKKKKED</sequence>
<organism evidence="2 3">
    <name type="scientific">Pestalotiopsis fici (strain W106-1 / CGMCC3.15140)</name>
    <dbReference type="NCBI Taxonomy" id="1229662"/>
    <lineage>
        <taxon>Eukaryota</taxon>
        <taxon>Fungi</taxon>
        <taxon>Dikarya</taxon>
        <taxon>Ascomycota</taxon>
        <taxon>Pezizomycotina</taxon>
        <taxon>Sordariomycetes</taxon>
        <taxon>Xylariomycetidae</taxon>
        <taxon>Amphisphaeriales</taxon>
        <taxon>Sporocadaceae</taxon>
        <taxon>Pestalotiopsis</taxon>
    </lineage>
</organism>
<evidence type="ECO:0000313" key="2">
    <source>
        <dbReference type="EMBL" id="ETS80719.1"/>
    </source>
</evidence>
<feature type="compositionally biased region" description="Basic and acidic residues" evidence="1">
    <location>
        <begin position="11"/>
        <end position="20"/>
    </location>
</feature>
<keyword evidence="3" id="KW-1185">Reference proteome</keyword>
<protein>
    <submittedName>
        <fullName evidence="2">Uncharacterized protein</fullName>
    </submittedName>
</protein>
<feature type="compositionally biased region" description="Basic and acidic residues" evidence="1">
    <location>
        <begin position="767"/>
        <end position="778"/>
    </location>
</feature>
<gene>
    <name evidence="2" type="ORF">PFICI_08248</name>
</gene>
<dbReference type="GeneID" id="19273261"/>
<feature type="region of interest" description="Disordered" evidence="1">
    <location>
        <begin position="1"/>
        <end position="23"/>
    </location>
</feature>
<feature type="region of interest" description="Disordered" evidence="1">
    <location>
        <begin position="236"/>
        <end position="278"/>
    </location>
</feature>
<feature type="compositionally biased region" description="Basic and acidic residues" evidence="1">
    <location>
        <begin position="792"/>
        <end position="815"/>
    </location>
</feature>
<feature type="compositionally biased region" description="Basic and acidic residues" evidence="1">
    <location>
        <begin position="261"/>
        <end position="271"/>
    </location>
</feature>
<proteinExistence type="predicted"/>
<dbReference type="EMBL" id="KI912113">
    <property type="protein sequence ID" value="ETS80719.1"/>
    <property type="molecule type" value="Genomic_DNA"/>
</dbReference>
<evidence type="ECO:0000313" key="3">
    <source>
        <dbReference type="Proteomes" id="UP000030651"/>
    </source>
</evidence>
<feature type="region of interest" description="Disordered" evidence="1">
    <location>
        <begin position="734"/>
        <end position="815"/>
    </location>
</feature>
<dbReference type="Proteomes" id="UP000030651">
    <property type="component" value="Unassembled WGS sequence"/>
</dbReference>
<accession>W3X406</accession>
<reference evidence="3" key="1">
    <citation type="journal article" date="2015" name="BMC Genomics">
        <title>Genomic and transcriptomic analysis of the endophytic fungus Pestalotiopsis fici reveals its lifestyle and high potential for synthesis of natural products.</title>
        <authorList>
            <person name="Wang X."/>
            <person name="Zhang X."/>
            <person name="Liu L."/>
            <person name="Xiang M."/>
            <person name="Wang W."/>
            <person name="Sun X."/>
            <person name="Che Y."/>
            <person name="Guo L."/>
            <person name="Liu G."/>
            <person name="Guo L."/>
            <person name="Wang C."/>
            <person name="Yin W.B."/>
            <person name="Stadler M."/>
            <person name="Zhang X."/>
            <person name="Liu X."/>
        </authorList>
    </citation>
    <scope>NUCLEOTIDE SEQUENCE [LARGE SCALE GENOMIC DNA]</scope>
    <source>
        <strain evidence="3">W106-1 / CGMCC3.15140</strain>
    </source>
</reference>
<dbReference type="OrthoDB" id="2562973at2759"/>
<feature type="compositionally biased region" description="Basic and acidic residues" evidence="1">
    <location>
        <begin position="240"/>
        <end position="252"/>
    </location>
</feature>
<evidence type="ECO:0000256" key="1">
    <source>
        <dbReference type="SAM" id="MobiDB-lite"/>
    </source>
</evidence>
<dbReference type="InParanoid" id="W3X406"/>
<dbReference type="HOGENOM" id="CLU_290535_0_0_1"/>
<dbReference type="KEGG" id="pfy:PFICI_08248"/>
<name>W3X406_PESFW</name>